<accession>A0A1I7UMV2</accession>
<sequence>MNCFPLFFLINIIIFSVLGVAVPCSPGFINKCQKPRCHLYDTFNGDCRCFCSDDKSMISRLVFEKFNGRHGF</sequence>
<keyword evidence="1" id="KW-0472">Membrane</keyword>
<evidence type="ECO:0000313" key="3">
    <source>
        <dbReference type="WBParaSite" id="Csp11.Scaffold630.g17560.t1"/>
    </source>
</evidence>
<dbReference type="AlphaFoldDB" id="A0A1I7UMV2"/>
<dbReference type="Proteomes" id="UP000095282">
    <property type="component" value="Unplaced"/>
</dbReference>
<keyword evidence="1" id="KW-0812">Transmembrane</keyword>
<organism evidence="2 3">
    <name type="scientific">Caenorhabditis tropicalis</name>
    <dbReference type="NCBI Taxonomy" id="1561998"/>
    <lineage>
        <taxon>Eukaryota</taxon>
        <taxon>Metazoa</taxon>
        <taxon>Ecdysozoa</taxon>
        <taxon>Nematoda</taxon>
        <taxon>Chromadorea</taxon>
        <taxon>Rhabditida</taxon>
        <taxon>Rhabditina</taxon>
        <taxon>Rhabditomorpha</taxon>
        <taxon>Rhabditoidea</taxon>
        <taxon>Rhabditidae</taxon>
        <taxon>Peloderinae</taxon>
        <taxon>Caenorhabditis</taxon>
    </lineage>
</organism>
<evidence type="ECO:0000313" key="2">
    <source>
        <dbReference type="Proteomes" id="UP000095282"/>
    </source>
</evidence>
<reference evidence="3" key="1">
    <citation type="submission" date="2016-11" db="UniProtKB">
        <authorList>
            <consortium name="WormBaseParasite"/>
        </authorList>
    </citation>
    <scope>IDENTIFICATION</scope>
</reference>
<keyword evidence="2" id="KW-1185">Reference proteome</keyword>
<proteinExistence type="predicted"/>
<feature type="transmembrane region" description="Helical" evidence="1">
    <location>
        <begin position="6"/>
        <end position="29"/>
    </location>
</feature>
<keyword evidence="1" id="KW-1133">Transmembrane helix</keyword>
<protein>
    <submittedName>
        <fullName evidence="3">Uncharacterized protein</fullName>
    </submittedName>
</protein>
<dbReference type="WBParaSite" id="Csp11.Scaffold630.g17560.t1">
    <property type="protein sequence ID" value="Csp11.Scaffold630.g17560.t1"/>
    <property type="gene ID" value="Csp11.Scaffold630.g17560"/>
</dbReference>
<evidence type="ECO:0000256" key="1">
    <source>
        <dbReference type="SAM" id="Phobius"/>
    </source>
</evidence>
<name>A0A1I7UMV2_9PELO</name>